<keyword evidence="2" id="KW-1185">Reference proteome</keyword>
<evidence type="ECO:0000313" key="1">
    <source>
        <dbReference type="EMBL" id="RKP25995.1"/>
    </source>
</evidence>
<sequence length="430" mass="48798">MAAVGEIVPLAQAAAEAGYFVWLKTRVTLDVNIKNEHPYLMLQDSTRYCSVGRCEDTSKPKVKPNNDALVKFKTNPARKKLNGCMIYRINMAEGRYDSDNEMYLLLAWKIKASGKAHFLLDLVENQKNLFTWNEDQLKDYYRSIVRQQVKTAGNSISRTWFLDSKDQRTNFTISASMSNVRESKMMVSFEAGTCIGDTKPPRVAQPEKFNWPLWSSDDTARRSSYAWSLFGSSMTLYMENGCEDILLNNSIWHTFEGNGHVVVPEKIGAGGHAAIKMKSERTLCAGTHTCIVYELMRTSDPATPLLWGRRVYLVIDAYIAPHDTSKRQASVTLLAVKDNVFPRSNCSIKDAHGDMLHHHMVRVGQPIQWRLDDLTIRMDAMLRLEPHAKMYIKLKQVNDTIFGIAPPFLCTNDYRSVGNRQRLPACLPAC</sequence>
<organism evidence="1 2">
    <name type="scientific">Syncephalis pseudoplumigaleata</name>
    <dbReference type="NCBI Taxonomy" id="1712513"/>
    <lineage>
        <taxon>Eukaryota</taxon>
        <taxon>Fungi</taxon>
        <taxon>Fungi incertae sedis</taxon>
        <taxon>Zoopagomycota</taxon>
        <taxon>Zoopagomycotina</taxon>
        <taxon>Zoopagomycetes</taxon>
        <taxon>Zoopagales</taxon>
        <taxon>Piptocephalidaceae</taxon>
        <taxon>Syncephalis</taxon>
    </lineage>
</organism>
<dbReference type="OrthoDB" id="10632192at2759"/>
<dbReference type="AlphaFoldDB" id="A0A4P9Z129"/>
<dbReference type="EMBL" id="KZ989546">
    <property type="protein sequence ID" value="RKP25995.1"/>
    <property type="molecule type" value="Genomic_DNA"/>
</dbReference>
<reference evidence="2" key="1">
    <citation type="journal article" date="2018" name="Nat. Microbiol.">
        <title>Leveraging single-cell genomics to expand the fungal tree of life.</title>
        <authorList>
            <person name="Ahrendt S.R."/>
            <person name="Quandt C.A."/>
            <person name="Ciobanu D."/>
            <person name="Clum A."/>
            <person name="Salamov A."/>
            <person name="Andreopoulos B."/>
            <person name="Cheng J.F."/>
            <person name="Woyke T."/>
            <person name="Pelin A."/>
            <person name="Henrissat B."/>
            <person name="Reynolds N.K."/>
            <person name="Benny G.L."/>
            <person name="Smith M.E."/>
            <person name="James T.Y."/>
            <person name="Grigoriev I.V."/>
        </authorList>
    </citation>
    <scope>NUCLEOTIDE SEQUENCE [LARGE SCALE GENOMIC DNA]</scope>
    <source>
        <strain evidence="2">Benny S71-1</strain>
    </source>
</reference>
<gene>
    <name evidence="1" type="ORF">SYNPS1DRAFT_28287</name>
</gene>
<proteinExistence type="predicted"/>
<dbReference type="Proteomes" id="UP000278143">
    <property type="component" value="Unassembled WGS sequence"/>
</dbReference>
<name>A0A4P9Z129_9FUNG</name>
<accession>A0A4P9Z129</accession>
<protein>
    <submittedName>
        <fullName evidence="1">Uncharacterized protein</fullName>
    </submittedName>
</protein>
<evidence type="ECO:0000313" key="2">
    <source>
        <dbReference type="Proteomes" id="UP000278143"/>
    </source>
</evidence>